<protein>
    <submittedName>
        <fullName evidence="2">Metallo-dependent phosphatase</fullName>
    </submittedName>
</protein>
<keyword evidence="3" id="KW-1185">Reference proteome</keyword>
<dbReference type="SUPFAM" id="SSF56300">
    <property type="entry name" value="Metallo-dependent phosphatases"/>
    <property type="match status" value="1"/>
</dbReference>
<dbReference type="PANTHER" id="PTHR32440:SF0">
    <property type="entry name" value="PHOSPHATASE DCR2-RELATED"/>
    <property type="match status" value="1"/>
</dbReference>
<dbReference type="PROSITE" id="PS50030">
    <property type="entry name" value="UBA"/>
    <property type="match status" value="1"/>
</dbReference>
<dbReference type="Gene3D" id="1.10.8.10">
    <property type="entry name" value="DNA helicase RuvA subunit, C-terminal domain"/>
    <property type="match status" value="1"/>
</dbReference>
<proteinExistence type="predicted"/>
<dbReference type="Pfam" id="PF00627">
    <property type="entry name" value="UBA"/>
    <property type="match status" value="1"/>
</dbReference>
<name>A0A4P9ZGN3_9ASCO</name>
<dbReference type="SMART" id="SM00165">
    <property type="entry name" value="UBA"/>
    <property type="match status" value="1"/>
</dbReference>
<sequence length="902" mass="103833">MDSDKDVLTLVEMGFSREQAIEALSATGNDVPSAIAHLFGDVQEPVPAEPRRAVPPTLVPESVFLNNPQDFPKVFARYPSYATECPSQDMAAYSDDWNANEATMKVSEETNFIHIEDQENSMASISLEASLIVDSLDSEPQVSLPPNIKSKNHLFPMIFTEKKTHKCWIPLISILATYAPFAKAVLEASDDSHVVKELQRIVYFINNFSRSKRWYIDASSIASAIPSGPNYQYMDEEVVLHMLEELMTAVPSLHPVLESFIESEEEDVRKELLVLEIDSDSRYLSLYQTLSELFWQKDYSLLGRVKYETVAPVITFQLICDEDAYTSSFELEDTLYPEIYSDKCVVPIMKQIESIKRAQTAQHVLKRKLMNFKFFEGENIDEFLKTTKQVLERPAPAASEDIQALMSQLQNARTSELSKQATHKEEASSERLRLFDKVLLTTPDLRAYSLTGVIISESKYYVRQGNQWIHMEECDVIDLDEWPGWWEAMPTKLNLFLYFSLFNYYMYVKKIKCNEAKLFVTEITFTYSDEPPKTGLEGTKWRKQHLFKNAYMWINYIDINEEIAILNAEQDFDLVLKKNSIFATSYPTLKILQVSDMHIGQDSGTCYEKCKYNQVTLDLLKDAIEKEEGAKLMIITGDMIDYTRALHFESVILKALAPVLRARVPFVFVFGNSDYDPNRMHSKLNVANFITSLPGCYNQKFEDLEHRVRGLTNGNIKIYYTPDAPETDILDYNILDLAKPNAIVTYLDSSDHFIDESQANFLHRINHNLNDAVEQKLLFFHHPLPNFRPRGSVRLIGTYNEKHELITPTDEKILQDIKATGYKSVGVGHEHENDACIWDENDGTKILLCYSGVIGESANMRLNSEYKRRMRVFELDFTQNRILSWKRDPEQRFDPQEIWSAE</sequence>
<dbReference type="Gene3D" id="3.60.21.10">
    <property type="match status" value="1"/>
</dbReference>
<organism evidence="2 3">
    <name type="scientific">Metschnikowia bicuspidata</name>
    <dbReference type="NCBI Taxonomy" id="27322"/>
    <lineage>
        <taxon>Eukaryota</taxon>
        <taxon>Fungi</taxon>
        <taxon>Dikarya</taxon>
        <taxon>Ascomycota</taxon>
        <taxon>Saccharomycotina</taxon>
        <taxon>Pichiomycetes</taxon>
        <taxon>Metschnikowiaceae</taxon>
        <taxon>Metschnikowia</taxon>
    </lineage>
</organism>
<reference evidence="3" key="1">
    <citation type="journal article" date="2018" name="Nat. Microbiol.">
        <title>Leveraging single-cell genomics to expand the fungal tree of life.</title>
        <authorList>
            <person name="Ahrendt S.R."/>
            <person name="Quandt C.A."/>
            <person name="Ciobanu D."/>
            <person name="Clum A."/>
            <person name="Salamov A."/>
            <person name="Andreopoulos B."/>
            <person name="Cheng J.F."/>
            <person name="Woyke T."/>
            <person name="Pelin A."/>
            <person name="Henrissat B."/>
            <person name="Reynolds N.K."/>
            <person name="Benny G.L."/>
            <person name="Smith M.E."/>
            <person name="James T.Y."/>
            <person name="Grigoriev I.V."/>
        </authorList>
    </citation>
    <scope>NUCLEOTIDE SEQUENCE [LARGE SCALE GENOMIC DNA]</scope>
    <source>
        <strain evidence="3">Baker2002</strain>
    </source>
</reference>
<evidence type="ECO:0000313" key="2">
    <source>
        <dbReference type="EMBL" id="RKP32135.1"/>
    </source>
</evidence>
<dbReference type="PANTHER" id="PTHR32440">
    <property type="entry name" value="PHOSPHATASE DCR2-RELATED-RELATED"/>
    <property type="match status" value="1"/>
</dbReference>
<dbReference type="EMBL" id="ML004433">
    <property type="protein sequence ID" value="RKP32135.1"/>
    <property type="molecule type" value="Genomic_DNA"/>
</dbReference>
<gene>
    <name evidence="2" type="ORF">METBISCDRAFT_25889</name>
</gene>
<feature type="domain" description="UBA" evidence="1">
    <location>
        <begin position="1"/>
        <end position="41"/>
    </location>
</feature>
<evidence type="ECO:0000259" key="1">
    <source>
        <dbReference type="PROSITE" id="PS50030"/>
    </source>
</evidence>
<dbReference type="SUPFAM" id="SSF46934">
    <property type="entry name" value="UBA-like"/>
    <property type="match status" value="1"/>
</dbReference>
<dbReference type="InterPro" id="IPR004843">
    <property type="entry name" value="Calcineurin-like_PHP"/>
</dbReference>
<accession>A0A4P9ZGN3</accession>
<dbReference type="Pfam" id="PF00149">
    <property type="entry name" value="Metallophos"/>
    <property type="match status" value="1"/>
</dbReference>
<dbReference type="InterPro" id="IPR029052">
    <property type="entry name" value="Metallo-depent_PP-like"/>
</dbReference>
<dbReference type="GO" id="GO:0004721">
    <property type="term" value="F:phosphoprotein phosphatase activity"/>
    <property type="evidence" value="ECO:0007669"/>
    <property type="project" value="TreeGrafter"/>
</dbReference>
<dbReference type="InterPro" id="IPR009060">
    <property type="entry name" value="UBA-like_sf"/>
</dbReference>
<dbReference type="InterPro" id="IPR015940">
    <property type="entry name" value="UBA"/>
</dbReference>
<dbReference type="AlphaFoldDB" id="A0A4P9ZGN3"/>
<dbReference type="GO" id="GO:0005737">
    <property type="term" value="C:cytoplasm"/>
    <property type="evidence" value="ECO:0007669"/>
    <property type="project" value="TreeGrafter"/>
</dbReference>
<dbReference type="OrthoDB" id="783096at2759"/>
<dbReference type="Proteomes" id="UP000268321">
    <property type="component" value="Unassembled WGS sequence"/>
</dbReference>
<evidence type="ECO:0000313" key="3">
    <source>
        <dbReference type="Proteomes" id="UP000268321"/>
    </source>
</evidence>